<protein>
    <submittedName>
        <fullName evidence="2">Uncharacterized protein</fullName>
    </submittedName>
</protein>
<gene>
    <name evidence="2" type="ORF">RDB_LOCUS197276</name>
</gene>
<reference evidence="2" key="1">
    <citation type="submission" date="2021-01" db="EMBL/GenBank/DDBJ databases">
        <authorList>
            <person name="Kaushik A."/>
        </authorList>
    </citation>
    <scope>NUCLEOTIDE SEQUENCE</scope>
    <source>
        <strain evidence="2">AG3-T5</strain>
    </source>
</reference>
<sequence length="202" mass="21928">MFHVHDGTTLGNVGLQPFVNEYVFNLILPCFKSGMNCTEYPDSRPPSCLLPQGRHPDVLQLLDTLRGPAPKQPREATVEEEGEGEEEWAARAVTPAVALATCLVIAFRGPSATTAVELGTFPGIARNLNGGHATLVAPKGTSRVIAPTRAPRLKLMERGEMFFSFQRLTLLSLPFSTAYSSLACSLHAFPFNVPADPPIHLY</sequence>
<proteinExistence type="predicted"/>
<dbReference type="AlphaFoldDB" id="A0A8H3CAI8"/>
<dbReference type="Proteomes" id="UP000663841">
    <property type="component" value="Unassembled WGS sequence"/>
</dbReference>
<evidence type="ECO:0000313" key="2">
    <source>
        <dbReference type="EMBL" id="CAE6478033.1"/>
    </source>
</evidence>
<evidence type="ECO:0000313" key="3">
    <source>
        <dbReference type="Proteomes" id="UP000663841"/>
    </source>
</evidence>
<name>A0A8H3CAI8_9AGAM</name>
<accession>A0A8H3CAI8</accession>
<organism evidence="2 3">
    <name type="scientific">Rhizoctonia solani</name>
    <dbReference type="NCBI Taxonomy" id="456999"/>
    <lineage>
        <taxon>Eukaryota</taxon>
        <taxon>Fungi</taxon>
        <taxon>Dikarya</taxon>
        <taxon>Basidiomycota</taxon>
        <taxon>Agaricomycotina</taxon>
        <taxon>Agaricomycetes</taxon>
        <taxon>Cantharellales</taxon>
        <taxon>Ceratobasidiaceae</taxon>
        <taxon>Rhizoctonia</taxon>
    </lineage>
</organism>
<comment type="caution">
    <text evidence="2">The sequence shown here is derived from an EMBL/GenBank/DDBJ whole genome shotgun (WGS) entry which is preliminary data.</text>
</comment>
<evidence type="ECO:0000256" key="1">
    <source>
        <dbReference type="SAM" id="MobiDB-lite"/>
    </source>
</evidence>
<dbReference type="EMBL" id="CAJMWW010000642">
    <property type="protein sequence ID" value="CAE6478033.1"/>
    <property type="molecule type" value="Genomic_DNA"/>
</dbReference>
<feature type="region of interest" description="Disordered" evidence="1">
    <location>
        <begin position="67"/>
        <end position="87"/>
    </location>
</feature>
<feature type="compositionally biased region" description="Acidic residues" evidence="1">
    <location>
        <begin position="78"/>
        <end position="87"/>
    </location>
</feature>